<reference evidence="1 2" key="1">
    <citation type="submission" date="2016-12" db="EMBL/GenBank/DDBJ databases">
        <authorList>
            <person name="Song W.-J."/>
            <person name="Kurnit D.M."/>
        </authorList>
    </citation>
    <scope>NUCLEOTIDE SEQUENCE [LARGE SCALE GENOMIC DNA]</scope>
    <source>
        <strain evidence="1 2">DSM 30827</strain>
    </source>
</reference>
<evidence type="ECO:0000313" key="1">
    <source>
        <dbReference type="EMBL" id="AQQ15557.1"/>
    </source>
</evidence>
<sequence length="61" mass="6356">MTQTVGHRSGIKDSLRAAAGALALAGHSIDDPRVDEVVQLAATGEITVDEMLDRVSALPDN</sequence>
<dbReference type="EMBL" id="CP019688">
    <property type="protein sequence ID" value="AQQ15557.1"/>
    <property type="molecule type" value="Genomic_DNA"/>
</dbReference>
<name>A0A1Q2HXH0_9CORY</name>
<keyword evidence="2" id="KW-1185">Reference proteome</keyword>
<dbReference type="AlphaFoldDB" id="A0A1Q2HXH0"/>
<dbReference type="Proteomes" id="UP000217209">
    <property type="component" value="Chromosome"/>
</dbReference>
<dbReference type="KEGG" id="cgv:CGLAU_08010"/>
<gene>
    <name evidence="1" type="ORF">CGLAU_08010</name>
</gene>
<proteinExistence type="predicted"/>
<dbReference type="RefSeq" id="WP_157731293.1">
    <property type="nucleotide sequence ID" value="NZ_CP019688.1"/>
</dbReference>
<evidence type="ECO:0000313" key="2">
    <source>
        <dbReference type="Proteomes" id="UP000217209"/>
    </source>
</evidence>
<evidence type="ECO:0008006" key="3">
    <source>
        <dbReference type="Google" id="ProtNLM"/>
    </source>
</evidence>
<organism evidence="1 2">
    <name type="scientific">Corynebacterium glaucum</name>
    <dbReference type="NCBI Taxonomy" id="187491"/>
    <lineage>
        <taxon>Bacteria</taxon>
        <taxon>Bacillati</taxon>
        <taxon>Actinomycetota</taxon>
        <taxon>Actinomycetes</taxon>
        <taxon>Mycobacteriales</taxon>
        <taxon>Corynebacteriaceae</taxon>
        <taxon>Corynebacterium</taxon>
    </lineage>
</organism>
<protein>
    <recommendedName>
        <fullName evidence="3">Antitoxin VbhA domain-containing protein</fullName>
    </recommendedName>
</protein>
<accession>A0A1Q2HXH0</accession>